<proteinExistence type="predicted"/>
<feature type="region of interest" description="Disordered" evidence="1">
    <location>
        <begin position="1083"/>
        <end position="1122"/>
    </location>
</feature>
<feature type="compositionally biased region" description="Acidic residues" evidence="1">
    <location>
        <begin position="1601"/>
        <end position="1611"/>
    </location>
</feature>
<evidence type="ECO:0000256" key="1">
    <source>
        <dbReference type="SAM" id="MobiDB-lite"/>
    </source>
</evidence>
<feature type="compositionally biased region" description="Basic residues" evidence="1">
    <location>
        <begin position="84"/>
        <end position="94"/>
    </location>
</feature>
<feature type="region of interest" description="Disordered" evidence="1">
    <location>
        <begin position="931"/>
        <end position="952"/>
    </location>
</feature>
<evidence type="ECO:0000313" key="3">
    <source>
        <dbReference type="Proteomes" id="UP000823941"/>
    </source>
</evidence>
<sequence length="1738" mass="198178">MDESKHSLGESTTGDKINEHNDSKQFDKVMEERIENVPQEHRKKRLQGSKLPVFYSSNSSVDHSGHTLGANKKKRKSIEDAHLGKKTKPTRIPRPKKCITRKSSIHSLQKHVEEAEKNVVRVHRLCLCSDGRPYNSWPIGLAKEPTSSRPIPNITSTYRRTIASEQINDWLRENVSNPNMVPRGATNSAHSYIDDTNLGSTGAPEYYLDVKTINSKLLHKCAKKQKTNTTRENEVEPIRQDQDLETKTAENTRNINEKKASIETVPSEVEQNTTDFERDGHVIDVVGSSWTETGIENREDDLTEKPSDYSDCYQQRYETPITAFMAETCNTSIKNNVSHERSNYSGQSRFSKFKYKCWYCRQNGNGEGSIFRRRNNTRGINRRRFNFNFMKARTVSHNWIKRRPFYKTFNQKSVWKEIGSQTPATCLRDRSINCYILNTKSRVSAYVVKKASPVISAAISLGDPQSLVSSKETLDSNMNNANEIILSDETSKNMESLQLSTKSHSDEIELNISSDNEDNLVRSTHEDFEDITTENFLTLSNQEITTSSNENLKMNGSPTAYSKNTSIDLAITNIPLFIEKTLVIHSSMEQTNSSLINSTPLAPDIVLPLSHDISCNKVFCKPSMSNEPIKAENPQLTVEKHEIEPNDSTLEKANEANFLIIPDCRDKSITVIPEIADKSTNMFVEANDMELRPSKFSFSSSFKSIADVETSVTALNENNMHVITNTKNINAPSYFKLNKRSLFSSTLQVLSNEEIKNRKVKRKDKKTRCKPKKEKVGFKMDDSEKNQDIKTCNSKPILNESFITSDKDINAVPILVDKITYIESRDLLVTTTREQSSKIVPTEDMGNKSMNDSDKNITLSIDLKLCHRKDNKNVHKLKNIRNSTVNYQHQSSNTPLSRKQHFSYANSFITSNQDQVHSSRINPINTLKYNDDKLKQSEETPKSNLLSDYNNRDNEINPLNDDKESLCLKDIYTFASTHRLKANKKRRNRRDMTVPNATATLFSYPIPDSKYVDKQNQSTSAMVDNSTSGMFNATFESAIQTNEEPRKKETLIEIQKDKQIHVSVLGEPKIVVVGVNLAAAPDHRKKRSKMTACKATEQSVTSFHQSERSDESSRKSFEDSRNREENILKAFVEPTPGESIQIPTKLQNENLKTYSNDECYLPDRISTSPDYRLSSFMDESSFQHKFTQMLSSPNTGFAASISNREDQKVSEKIPKSVIKADPLLLCQTHKKLIVLHSINFTMNPFTSTNKPKQISDDLTNNKAEPMTESINKNVRYHTKRKSNRIDFKRFDKKIKFDKLLAAKVEPDKMFIPSKLGTDPIVARLKATNRIRKNKMASRRVMLRSTKLRSDRKKLAQLFGKRRSVVEVVAAAVPPAAGAPTAVDEEEWEFEEEEEEEWPHPPWLPHPEPIFKTNVEFLNSFFTTHKAELIRFALNKSFIDLRTQMKRIHLYQHNLKELSIMMSEGVTELEVLKEPESIIPSAVMGFGQPAVPPPPTGHRGCIQRQRALETNLDAVTTLFTCDRADTCSCNSHSNLIGKRLILNLDSMNTMFTSCKPNLKACVCGPPPDNRYKQWPIYSLTEIKTYRGFGDKFGLKEAAESLSSEDEESDTESSDSSCDLCSEPSEHKITNKVDDSVPNKEQKIKKRVTYCLPDEDESINHENETQNTTTTTRYQHKIIKSFHNVKKKSKEQNIWDIPNLKLNPFPIIEVETMFMKSLRSQLTKKNIQGRPRIKRLLYPA</sequence>
<accession>A0ABQ7Q332</accession>
<protein>
    <submittedName>
        <fullName evidence="2">Uncharacterized protein</fullName>
    </submittedName>
</protein>
<feature type="region of interest" description="Disordered" evidence="1">
    <location>
        <begin position="54"/>
        <end position="94"/>
    </location>
</feature>
<feature type="compositionally biased region" description="Basic and acidic residues" evidence="1">
    <location>
        <begin position="931"/>
        <end position="941"/>
    </location>
</feature>
<feature type="compositionally biased region" description="Basic and acidic residues" evidence="1">
    <location>
        <begin position="16"/>
        <end position="29"/>
    </location>
</feature>
<reference evidence="2 3" key="1">
    <citation type="submission" date="2021-06" db="EMBL/GenBank/DDBJ databases">
        <title>A haploid diamondback moth (Plutella xylostella L.) genome assembly resolves 31 chromosomes and identifies a diamide resistance mutation.</title>
        <authorList>
            <person name="Ward C.M."/>
            <person name="Perry K.D."/>
            <person name="Baker G."/>
            <person name="Powis K."/>
            <person name="Heckel D.G."/>
            <person name="Baxter S.W."/>
        </authorList>
    </citation>
    <scope>NUCLEOTIDE SEQUENCE [LARGE SCALE GENOMIC DNA]</scope>
    <source>
        <strain evidence="2 3">LV</strain>
        <tissue evidence="2">Single pupa</tissue>
    </source>
</reference>
<name>A0ABQ7Q332_PLUXY</name>
<feature type="compositionally biased region" description="Basic and acidic residues" evidence="1">
    <location>
        <begin position="1105"/>
        <end position="1122"/>
    </location>
</feature>
<keyword evidence="3" id="KW-1185">Reference proteome</keyword>
<gene>
    <name evidence="2" type="ORF">JYU34_016631</name>
</gene>
<dbReference type="Proteomes" id="UP000823941">
    <property type="component" value="Chromosome 22"/>
</dbReference>
<comment type="caution">
    <text evidence="2">The sequence shown here is derived from an EMBL/GenBank/DDBJ whole genome shotgun (WGS) entry which is preliminary data.</text>
</comment>
<organism evidence="2 3">
    <name type="scientific">Plutella xylostella</name>
    <name type="common">Diamondback moth</name>
    <name type="synonym">Plutella maculipennis</name>
    <dbReference type="NCBI Taxonomy" id="51655"/>
    <lineage>
        <taxon>Eukaryota</taxon>
        <taxon>Metazoa</taxon>
        <taxon>Ecdysozoa</taxon>
        <taxon>Arthropoda</taxon>
        <taxon>Hexapoda</taxon>
        <taxon>Insecta</taxon>
        <taxon>Pterygota</taxon>
        <taxon>Neoptera</taxon>
        <taxon>Endopterygota</taxon>
        <taxon>Lepidoptera</taxon>
        <taxon>Glossata</taxon>
        <taxon>Ditrysia</taxon>
        <taxon>Yponomeutoidea</taxon>
        <taxon>Plutellidae</taxon>
        <taxon>Plutella</taxon>
    </lineage>
</organism>
<dbReference type="EMBL" id="JAHIBW010000022">
    <property type="protein sequence ID" value="KAG7299642.1"/>
    <property type="molecule type" value="Genomic_DNA"/>
</dbReference>
<feature type="region of interest" description="Disordered" evidence="1">
    <location>
        <begin position="1596"/>
        <end position="1621"/>
    </location>
</feature>
<feature type="region of interest" description="Disordered" evidence="1">
    <location>
        <begin position="1"/>
        <end position="29"/>
    </location>
</feature>
<evidence type="ECO:0000313" key="2">
    <source>
        <dbReference type="EMBL" id="KAG7299642.1"/>
    </source>
</evidence>
<feature type="compositionally biased region" description="Low complexity" evidence="1">
    <location>
        <begin position="1612"/>
        <end position="1621"/>
    </location>
</feature>